<sequence length="391" mass="44670">MRDFETVIPRLGTYSVKWDGVEHVFGRPNLHPMWVADMDFKPPQEIIQTIKMRLEHEIFGYTMTPDSLKKAICNWQRKKYKWDVQEDSILVSPGVVTSIATAVQALSEEGDKILMHSPVYPPFFSIPEANARQVVYSTLIDELEQYQIDWADFENKLKDGVKLFILCHPHNPAGRVWTQDELQKMIDLCKKYEVIILSDEIHCDLTLPDYQHIPLATVDPSYQDQIITFIAPSKTFNLAGLQASSIIVPNEELRTKLETIQGKQGFHFLNIFGAVAMEAAYTHGEAWLDDLLKYLQENVQVVQTFLKERLPQIKMKTPGATYLLWLDCRELGVEQDALVNALLDVGELALENGEKYGPTGKGYVRMNIACPRALLVEGLERLERAISDLYK</sequence>
<protein>
    <recommendedName>
        <fullName evidence="2">cysteine-S-conjugate beta-lyase</fullName>
        <ecNumber evidence="2">4.4.1.13</ecNumber>
    </recommendedName>
</protein>
<dbReference type="EC" id="4.4.1.13" evidence="2"/>
<feature type="domain" description="Aminotransferase class I/classII large" evidence="6">
    <location>
        <begin position="37"/>
        <end position="382"/>
    </location>
</feature>
<gene>
    <name evidence="7" type="ORF">GCM10008967_16030</name>
</gene>
<keyword evidence="7" id="KW-0808">Transferase</keyword>
<dbReference type="NCBIfam" id="TIGR04350">
    <property type="entry name" value="C_S_lyase_PatB"/>
    <property type="match status" value="1"/>
</dbReference>
<comment type="caution">
    <text evidence="7">The sequence shown here is derived from an EMBL/GenBank/DDBJ whole genome shotgun (WGS) entry which is preliminary data.</text>
</comment>
<dbReference type="Pfam" id="PF00155">
    <property type="entry name" value="Aminotran_1_2"/>
    <property type="match status" value="1"/>
</dbReference>
<dbReference type="EMBL" id="BAAADJ010000017">
    <property type="protein sequence ID" value="GAA0326265.1"/>
    <property type="molecule type" value="Genomic_DNA"/>
</dbReference>
<organism evidence="7 8">
    <name type="scientific">Bacillus carboniphilus</name>
    <dbReference type="NCBI Taxonomy" id="86663"/>
    <lineage>
        <taxon>Bacteria</taxon>
        <taxon>Bacillati</taxon>
        <taxon>Bacillota</taxon>
        <taxon>Bacilli</taxon>
        <taxon>Bacillales</taxon>
        <taxon>Bacillaceae</taxon>
        <taxon>Bacillus</taxon>
    </lineage>
</organism>
<evidence type="ECO:0000256" key="4">
    <source>
        <dbReference type="ARBA" id="ARBA00023239"/>
    </source>
</evidence>
<evidence type="ECO:0000313" key="7">
    <source>
        <dbReference type="EMBL" id="GAA0326265.1"/>
    </source>
</evidence>
<dbReference type="InterPro" id="IPR015422">
    <property type="entry name" value="PyrdxlP-dep_Trfase_small"/>
</dbReference>
<proteinExistence type="inferred from homology"/>
<comment type="similarity">
    <text evidence="5">Belongs to the class-II pyridoxal-phosphate-dependent aminotransferase family. MalY/PatB cystathionine beta-lyase subfamily.</text>
</comment>
<reference evidence="7 8" key="1">
    <citation type="journal article" date="2019" name="Int. J. Syst. Evol. Microbiol.">
        <title>The Global Catalogue of Microorganisms (GCM) 10K type strain sequencing project: providing services to taxonomists for standard genome sequencing and annotation.</title>
        <authorList>
            <consortium name="The Broad Institute Genomics Platform"/>
            <consortium name="The Broad Institute Genome Sequencing Center for Infectious Disease"/>
            <person name="Wu L."/>
            <person name="Ma J."/>
        </authorList>
    </citation>
    <scope>NUCLEOTIDE SEQUENCE [LARGE SCALE GENOMIC DNA]</scope>
    <source>
        <strain evidence="7 8">JCM 9731</strain>
    </source>
</reference>
<name>A0ABN0W643_9BACI</name>
<dbReference type="CDD" id="cd00609">
    <property type="entry name" value="AAT_like"/>
    <property type="match status" value="1"/>
</dbReference>
<dbReference type="InterPro" id="IPR015424">
    <property type="entry name" value="PyrdxlP-dep_Trfase"/>
</dbReference>
<keyword evidence="4" id="KW-0456">Lyase</keyword>
<dbReference type="Gene3D" id="3.40.640.10">
    <property type="entry name" value="Type I PLP-dependent aspartate aminotransferase-like (Major domain)"/>
    <property type="match status" value="1"/>
</dbReference>
<dbReference type="RefSeq" id="WP_343797990.1">
    <property type="nucleotide sequence ID" value="NZ_BAAADJ010000017.1"/>
</dbReference>
<keyword evidence="3" id="KW-0663">Pyridoxal phosphate</keyword>
<evidence type="ECO:0000256" key="3">
    <source>
        <dbReference type="ARBA" id="ARBA00022898"/>
    </source>
</evidence>
<keyword evidence="8" id="KW-1185">Reference proteome</keyword>
<evidence type="ECO:0000313" key="8">
    <source>
        <dbReference type="Proteomes" id="UP001500782"/>
    </source>
</evidence>
<comment type="cofactor">
    <cofactor evidence="1">
        <name>pyridoxal 5'-phosphate</name>
        <dbReference type="ChEBI" id="CHEBI:597326"/>
    </cofactor>
</comment>
<evidence type="ECO:0000256" key="5">
    <source>
        <dbReference type="ARBA" id="ARBA00037974"/>
    </source>
</evidence>
<keyword evidence="7" id="KW-0032">Aminotransferase</keyword>
<dbReference type="PANTHER" id="PTHR43525">
    <property type="entry name" value="PROTEIN MALY"/>
    <property type="match status" value="1"/>
</dbReference>
<accession>A0ABN0W643</accession>
<dbReference type="InterPro" id="IPR027619">
    <property type="entry name" value="C-S_lyase_PatB-like"/>
</dbReference>
<dbReference type="Proteomes" id="UP001500782">
    <property type="component" value="Unassembled WGS sequence"/>
</dbReference>
<evidence type="ECO:0000256" key="1">
    <source>
        <dbReference type="ARBA" id="ARBA00001933"/>
    </source>
</evidence>
<dbReference type="InterPro" id="IPR051798">
    <property type="entry name" value="Class-II_PLP-Dep_Aminotrans"/>
</dbReference>
<dbReference type="PANTHER" id="PTHR43525:SF1">
    <property type="entry name" value="PROTEIN MALY"/>
    <property type="match status" value="1"/>
</dbReference>
<dbReference type="SUPFAM" id="SSF53383">
    <property type="entry name" value="PLP-dependent transferases"/>
    <property type="match status" value="1"/>
</dbReference>
<evidence type="ECO:0000259" key="6">
    <source>
        <dbReference type="Pfam" id="PF00155"/>
    </source>
</evidence>
<dbReference type="InterPro" id="IPR015421">
    <property type="entry name" value="PyrdxlP-dep_Trfase_major"/>
</dbReference>
<dbReference type="InterPro" id="IPR004839">
    <property type="entry name" value="Aminotransferase_I/II_large"/>
</dbReference>
<dbReference type="Gene3D" id="3.90.1150.10">
    <property type="entry name" value="Aspartate Aminotransferase, domain 1"/>
    <property type="match status" value="1"/>
</dbReference>
<dbReference type="GO" id="GO:0008483">
    <property type="term" value="F:transaminase activity"/>
    <property type="evidence" value="ECO:0007669"/>
    <property type="project" value="UniProtKB-KW"/>
</dbReference>
<evidence type="ECO:0000256" key="2">
    <source>
        <dbReference type="ARBA" id="ARBA00012224"/>
    </source>
</evidence>